<reference evidence="3" key="1">
    <citation type="submission" date="2019-04" db="EMBL/GenBank/DDBJ databases">
        <title>Sequencing of skin fungus with MAO and IRED activity.</title>
        <authorList>
            <person name="Marsaioli A.J."/>
            <person name="Bonatto J.M.C."/>
            <person name="Reis Junior O."/>
        </authorList>
    </citation>
    <scope>NUCLEOTIDE SEQUENCE</scope>
    <source>
        <strain evidence="3">30M1</strain>
    </source>
</reference>
<feature type="transmembrane region" description="Helical" evidence="2">
    <location>
        <begin position="92"/>
        <end position="112"/>
    </location>
</feature>
<comment type="caution">
    <text evidence="3">The sequence shown here is derived from an EMBL/GenBank/DDBJ whole genome shotgun (WGS) entry which is preliminary data.</text>
</comment>
<feature type="transmembrane region" description="Helical" evidence="2">
    <location>
        <begin position="58"/>
        <end position="80"/>
    </location>
</feature>
<evidence type="ECO:0000256" key="1">
    <source>
        <dbReference type="SAM" id="MobiDB-lite"/>
    </source>
</evidence>
<protein>
    <recommendedName>
        <fullName evidence="5">EamA domain-containing protein</fullName>
    </recommendedName>
</protein>
<keyword evidence="2" id="KW-0472">Membrane</keyword>
<evidence type="ECO:0000313" key="4">
    <source>
        <dbReference type="Proteomes" id="UP000801428"/>
    </source>
</evidence>
<feature type="compositionally biased region" description="Low complexity" evidence="1">
    <location>
        <begin position="422"/>
        <end position="441"/>
    </location>
</feature>
<feature type="region of interest" description="Disordered" evidence="1">
    <location>
        <begin position="144"/>
        <end position="243"/>
    </location>
</feature>
<gene>
    <name evidence="3" type="ORF">E8E13_001933</name>
</gene>
<proteinExistence type="predicted"/>
<dbReference type="PROSITE" id="PS51257">
    <property type="entry name" value="PROKAR_LIPOPROTEIN"/>
    <property type="match status" value="1"/>
</dbReference>
<accession>A0A9P4T4I5</accession>
<feature type="compositionally biased region" description="Low complexity" evidence="1">
    <location>
        <begin position="547"/>
        <end position="571"/>
    </location>
</feature>
<dbReference type="PANTHER" id="PTHR31965:SF1">
    <property type="entry name" value="TRANSMEMBRANE PROTEIN 42"/>
    <property type="match status" value="1"/>
</dbReference>
<dbReference type="OrthoDB" id="5854584at2759"/>
<keyword evidence="2" id="KW-0812">Transmembrane</keyword>
<evidence type="ECO:0000256" key="2">
    <source>
        <dbReference type="SAM" id="Phobius"/>
    </source>
</evidence>
<dbReference type="InterPro" id="IPR039632">
    <property type="entry name" value="TMEM42"/>
</dbReference>
<dbReference type="SUPFAM" id="SSF103481">
    <property type="entry name" value="Multidrug resistance efflux transporter EmrE"/>
    <property type="match status" value="1"/>
</dbReference>
<keyword evidence="4" id="KW-1185">Reference proteome</keyword>
<dbReference type="PANTHER" id="PTHR31965">
    <property type="entry name" value="TRANSMEMBRANE PROTEIN 42"/>
    <property type="match status" value="1"/>
</dbReference>
<feature type="compositionally biased region" description="Polar residues" evidence="1">
    <location>
        <begin position="197"/>
        <end position="206"/>
    </location>
</feature>
<feature type="region of interest" description="Disordered" evidence="1">
    <location>
        <begin position="526"/>
        <end position="571"/>
    </location>
</feature>
<name>A0A9P4T4I5_CURKU</name>
<dbReference type="Proteomes" id="UP000801428">
    <property type="component" value="Unassembled WGS sequence"/>
</dbReference>
<feature type="region of interest" description="Disordered" evidence="1">
    <location>
        <begin position="413"/>
        <end position="456"/>
    </location>
</feature>
<evidence type="ECO:0008006" key="5">
    <source>
        <dbReference type="Google" id="ProtNLM"/>
    </source>
</evidence>
<dbReference type="AlphaFoldDB" id="A0A9P4T4I5"/>
<dbReference type="EMBL" id="SWKU01000056">
    <property type="protein sequence ID" value="KAF2993278.1"/>
    <property type="molecule type" value="Genomic_DNA"/>
</dbReference>
<dbReference type="InterPro" id="IPR037185">
    <property type="entry name" value="EmrE-like"/>
</dbReference>
<organism evidence="3 4">
    <name type="scientific">Curvularia kusanoi</name>
    <name type="common">Cochliobolus kusanoi</name>
    <dbReference type="NCBI Taxonomy" id="90978"/>
    <lineage>
        <taxon>Eukaryota</taxon>
        <taxon>Fungi</taxon>
        <taxon>Dikarya</taxon>
        <taxon>Ascomycota</taxon>
        <taxon>Pezizomycotina</taxon>
        <taxon>Dothideomycetes</taxon>
        <taxon>Pleosporomycetidae</taxon>
        <taxon>Pleosporales</taxon>
        <taxon>Pleosporineae</taxon>
        <taxon>Pleosporaceae</taxon>
        <taxon>Curvularia</taxon>
    </lineage>
</organism>
<sequence>MSKANPRSAWLFFAVTSGACAAFNGVFAKLTTTELTSSWSSSLAATFGLDPSNKFFEYALRAAFFGMNLLFNAIMWGLFTRALTLASSTVRVSVINTSANFMITAVMSALIFSESLPGLWWLGAAMLVAGSVIVGMREEGEAKEVVSGGGSGGAPLLDERGGANEEDSGDEVASRHELGSVRRRGSSGSEGSDEDGTLSQATATETPESESSDKETETAENQASDPRDSRTTTREYPTAADIRHQRDDLHPADLEMIHEDFASQGHEFYATFDPGADAEGNSYIPGQQDEYFHYNGWCRLPREIDYMAFGRGPAYPGAAVGRTWQRGYHREEHEFYAVAPAHFRYLTMCTHAYNGIVEEMANQQRQLAGFVSRSVWIPNWQHQQGGQEERQVQPQGQCQNQWQYSQLQRYQQHQQRQRQQYHRQQYQHLQQQQQMPHAAPRPSQPPAPAAPQTQQPQQPVLILRPQPQHPHLRLLLPNNPSYPIRDYNHTHILPIYLNSIYLNSIYLNSIYLDSISPSSPISLTPVLTPNSQPSSQYPTSPFKPEASPSFLPNSPSSLLLKSPPTSAPGTA</sequence>
<feature type="compositionally biased region" description="Polar residues" evidence="1">
    <location>
        <begin position="526"/>
        <end position="539"/>
    </location>
</feature>
<evidence type="ECO:0000313" key="3">
    <source>
        <dbReference type="EMBL" id="KAF2993278.1"/>
    </source>
</evidence>
<keyword evidence="2" id="KW-1133">Transmembrane helix</keyword>